<feature type="transmembrane region" description="Helical" evidence="9">
    <location>
        <begin position="168"/>
        <end position="187"/>
    </location>
</feature>
<dbReference type="GO" id="GO:0042910">
    <property type="term" value="F:xenobiotic transmembrane transporter activity"/>
    <property type="evidence" value="ECO:0007669"/>
    <property type="project" value="InterPro"/>
</dbReference>
<evidence type="ECO:0000256" key="9">
    <source>
        <dbReference type="SAM" id="Phobius"/>
    </source>
</evidence>
<evidence type="ECO:0000256" key="5">
    <source>
        <dbReference type="ARBA" id="ARBA00022692"/>
    </source>
</evidence>
<dbReference type="InterPro" id="IPR020846">
    <property type="entry name" value="MFS_dom"/>
</dbReference>
<evidence type="ECO:0000313" key="12">
    <source>
        <dbReference type="Proteomes" id="UP000287171"/>
    </source>
</evidence>
<dbReference type="CDD" id="cd17320">
    <property type="entry name" value="MFS_MdfA_MDR_like"/>
    <property type="match status" value="1"/>
</dbReference>
<feature type="domain" description="Major facilitator superfamily (MFS) profile" evidence="10">
    <location>
        <begin position="44"/>
        <end position="426"/>
    </location>
</feature>
<dbReference type="SUPFAM" id="SSF103473">
    <property type="entry name" value="MFS general substrate transporter"/>
    <property type="match status" value="1"/>
</dbReference>
<feature type="region of interest" description="Disordered" evidence="8">
    <location>
        <begin position="1"/>
        <end position="36"/>
    </location>
</feature>
<dbReference type="EMBL" id="BIFT01000002">
    <property type="protein sequence ID" value="GCE31852.1"/>
    <property type="molecule type" value="Genomic_DNA"/>
</dbReference>
<feature type="transmembrane region" description="Helical" evidence="9">
    <location>
        <begin position="283"/>
        <end position="302"/>
    </location>
</feature>
<comment type="similarity">
    <text evidence="2">Belongs to the major facilitator superfamily. Bcr/CmlA family.</text>
</comment>
<keyword evidence="12" id="KW-1185">Reference proteome</keyword>
<sequence length="428" mass="45001">MHRRDFSAMEQSNQKASSTPQTEGSKQFVKDQQESKSGRIRPWHIAILGGLGAFGPLATDMYLPSLPMVRHDLGATMAQAQITLSACILGLSLGQVIAGPMSDAQGRRRPLLIGVAAFVVASLLCTFAPTIEILTIFRFIQGIAGAAGISIALAIASDLYTGTALARSFSLLMMVNALAPILAPVIGSQLLNFTSWRGVFIVLTLIGLSFFLATTFGLGETLPVEHRQKGGIAIILQAFRELLTDRRFIGYALSCSLAFATGIIYISVSPFVLQNVYHLSPQIFGLIFGINALGLALVAQTGSRLVDRVTPYKLMYWGIITSVIGGMILLIAVVSDIGFLGVLIACFIITASLGLIAPNATTLALSGAKAAGSASALLGVLQFSIGAIFAPLVGLAGSTALPMAIAIATFSLATLLTFVLLCRPARTN</sequence>
<evidence type="ECO:0000256" key="4">
    <source>
        <dbReference type="ARBA" id="ARBA00022475"/>
    </source>
</evidence>
<comment type="subcellular location">
    <subcellularLocation>
        <location evidence="1">Cell membrane</location>
        <topology evidence="1">Multi-pass membrane protein</topology>
    </subcellularLocation>
</comment>
<evidence type="ECO:0000256" key="2">
    <source>
        <dbReference type="ARBA" id="ARBA00006236"/>
    </source>
</evidence>
<dbReference type="InterPro" id="IPR036259">
    <property type="entry name" value="MFS_trans_sf"/>
</dbReference>
<evidence type="ECO:0000256" key="8">
    <source>
        <dbReference type="SAM" id="MobiDB-lite"/>
    </source>
</evidence>
<feature type="transmembrane region" description="Helical" evidence="9">
    <location>
        <begin position="199"/>
        <end position="219"/>
    </location>
</feature>
<dbReference type="Gene3D" id="1.20.1720.10">
    <property type="entry name" value="Multidrug resistance protein D"/>
    <property type="match status" value="1"/>
</dbReference>
<reference evidence="12" key="1">
    <citation type="submission" date="2018-12" db="EMBL/GenBank/DDBJ databases">
        <title>Tengunoibacter tsumagoiensis gen. nov., sp. nov., Dictyobacter kobayashii sp. nov., D. alpinus sp. nov., and D. joshuensis sp. nov. and description of Dictyobacteraceae fam. nov. within the order Ktedonobacterales isolated from Tengu-no-mugimeshi.</title>
        <authorList>
            <person name="Wang C.M."/>
            <person name="Zheng Y."/>
            <person name="Sakai Y."/>
            <person name="Toyoda A."/>
            <person name="Minakuchi Y."/>
            <person name="Abe K."/>
            <person name="Yokota A."/>
            <person name="Yabe S."/>
        </authorList>
    </citation>
    <scope>NUCLEOTIDE SEQUENCE [LARGE SCALE GENOMIC DNA]</scope>
    <source>
        <strain evidence="12">Uno16</strain>
    </source>
</reference>
<organism evidence="11 12">
    <name type="scientific">Dictyobacter alpinus</name>
    <dbReference type="NCBI Taxonomy" id="2014873"/>
    <lineage>
        <taxon>Bacteria</taxon>
        <taxon>Bacillati</taxon>
        <taxon>Chloroflexota</taxon>
        <taxon>Ktedonobacteria</taxon>
        <taxon>Ktedonobacterales</taxon>
        <taxon>Dictyobacteraceae</taxon>
        <taxon>Dictyobacter</taxon>
    </lineage>
</organism>
<dbReference type="NCBIfam" id="TIGR00710">
    <property type="entry name" value="efflux_Bcr_CflA"/>
    <property type="match status" value="1"/>
</dbReference>
<dbReference type="InterPro" id="IPR004812">
    <property type="entry name" value="Efflux_drug-R_Bcr/CmlA"/>
</dbReference>
<dbReference type="InterPro" id="IPR011701">
    <property type="entry name" value="MFS"/>
</dbReference>
<dbReference type="AlphaFoldDB" id="A0A402BKJ1"/>
<evidence type="ECO:0000256" key="1">
    <source>
        <dbReference type="ARBA" id="ARBA00004651"/>
    </source>
</evidence>
<feature type="compositionally biased region" description="Polar residues" evidence="8">
    <location>
        <begin position="9"/>
        <end position="25"/>
    </location>
</feature>
<evidence type="ECO:0000256" key="3">
    <source>
        <dbReference type="ARBA" id="ARBA00022448"/>
    </source>
</evidence>
<comment type="caution">
    <text evidence="11">The sequence shown here is derived from an EMBL/GenBank/DDBJ whole genome shotgun (WGS) entry which is preliminary data.</text>
</comment>
<evidence type="ECO:0000256" key="7">
    <source>
        <dbReference type="ARBA" id="ARBA00023136"/>
    </source>
</evidence>
<feature type="transmembrane region" description="Helical" evidence="9">
    <location>
        <begin position="339"/>
        <end position="358"/>
    </location>
</feature>
<feature type="transmembrane region" description="Helical" evidence="9">
    <location>
        <begin position="400"/>
        <end position="422"/>
    </location>
</feature>
<keyword evidence="4" id="KW-1003">Cell membrane</keyword>
<evidence type="ECO:0000256" key="6">
    <source>
        <dbReference type="ARBA" id="ARBA00022989"/>
    </source>
</evidence>
<name>A0A402BKJ1_9CHLR</name>
<dbReference type="PANTHER" id="PTHR42718">
    <property type="entry name" value="MAJOR FACILITATOR SUPERFAMILY MULTIDRUG TRANSPORTER MFSC"/>
    <property type="match status" value="1"/>
</dbReference>
<feature type="transmembrane region" description="Helical" evidence="9">
    <location>
        <begin position="136"/>
        <end position="156"/>
    </location>
</feature>
<dbReference type="PANTHER" id="PTHR42718:SF9">
    <property type="entry name" value="MAJOR FACILITATOR SUPERFAMILY MULTIDRUG TRANSPORTER MFSC"/>
    <property type="match status" value="1"/>
</dbReference>
<gene>
    <name evidence="11" type="ORF">KDA_73360</name>
</gene>
<dbReference type="GO" id="GO:0005886">
    <property type="term" value="C:plasma membrane"/>
    <property type="evidence" value="ECO:0007669"/>
    <property type="project" value="UniProtKB-SubCell"/>
</dbReference>
<feature type="transmembrane region" description="Helical" evidence="9">
    <location>
        <begin position="40"/>
        <end position="58"/>
    </location>
</feature>
<keyword evidence="7 9" id="KW-0472">Membrane</keyword>
<accession>A0A402BKJ1</accession>
<proteinExistence type="inferred from homology"/>
<feature type="transmembrane region" description="Helical" evidence="9">
    <location>
        <begin position="370"/>
        <end position="394"/>
    </location>
</feature>
<feature type="transmembrane region" description="Helical" evidence="9">
    <location>
        <begin position="111"/>
        <end position="130"/>
    </location>
</feature>
<keyword evidence="3" id="KW-0813">Transport</keyword>
<dbReference type="FunFam" id="1.20.1720.10:FF:000005">
    <property type="entry name" value="Bcr/CflA family efflux transporter"/>
    <property type="match status" value="1"/>
</dbReference>
<keyword evidence="5 9" id="KW-0812">Transmembrane</keyword>
<dbReference type="PROSITE" id="PS50850">
    <property type="entry name" value="MFS"/>
    <property type="match status" value="1"/>
</dbReference>
<feature type="transmembrane region" description="Helical" evidence="9">
    <location>
        <begin position="314"/>
        <end position="333"/>
    </location>
</feature>
<evidence type="ECO:0000259" key="10">
    <source>
        <dbReference type="PROSITE" id="PS50850"/>
    </source>
</evidence>
<dbReference type="Proteomes" id="UP000287171">
    <property type="component" value="Unassembled WGS sequence"/>
</dbReference>
<dbReference type="GO" id="GO:1990961">
    <property type="term" value="P:xenobiotic detoxification by transmembrane export across the plasma membrane"/>
    <property type="evidence" value="ECO:0007669"/>
    <property type="project" value="InterPro"/>
</dbReference>
<feature type="transmembrane region" description="Helical" evidence="9">
    <location>
        <begin position="78"/>
        <end position="99"/>
    </location>
</feature>
<keyword evidence="6 9" id="KW-1133">Transmembrane helix</keyword>
<protein>
    <submittedName>
        <fullName evidence="11">Bcr/CflA family drug resistance efflux transporter</fullName>
    </submittedName>
</protein>
<dbReference type="Pfam" id="PF07690">
    <property type="entry name" value="MFS_1"/>
    <property type="match status" value="1"/>
</dbReference>
<feature type="transmembrane region" description="Helical" evidence="9">
    <location>
        <begin position="248"/>
        <end position="268"/>
    </location>
</feature>
<evidence type="ECO:0000313" key="11">
    <source>
        <dbReference type="EMBL" id="GCE31852.1"/>
    </source>
</evidence>